<accession>A0A1L9MVX3</accession>
<feature type="region of interest" description="Disordered" evidence="1">
    <location>
        <begin position="50"/>
        <end position="90"/>
    </location>
</feature>
<evidence type="ECO:0000256" key="1">
    <source>
        <dbReference type="SAM" id="MobiDB-lite"/>
    </source>
</evidence>
<feature type="compositionally biased region" description="Basic residues" evidence="1">
    <location>
        <begin position="65"/>
        <end position="81"/>
    </location>
</feature>
<evidence type="ECO:0000313" key="2">
    <source>
        <dbReference type="EMBL" id="OJI81164.1"/>
    </source>
</evidence>
<sequence>MVIYVIIRLSSMTSLDYQPRKLNCQGSISSSPNDAKLIWGKPIIHGPQSHQPHPFLSPWTTGSSRPKRAGRHIPTNSHRRNIPCPPKQRTPSQILLLPTHICYKIPPIQACVCMPKVYTSTHTAKQQPDPDPRRPSTTTHTHTRTSSTPKPVSMRHLPVPVVIVGS</sequence>
<dbReference type="EMBL" id="KV878206">
    <property type="protein sequence ID" value="OJI81164.1"/>
    <property type="molecule type" value="Genomic_DNA"/>
</dbReference>
<feature type="compositionally biased region" description="Low complexity" evidence="1">
    <location>
        <begin position="135"/>
        <end position="149"/>
    </location>
</feature>
<dbReference type="VEuPathDB" id="FungiDB:ASPTUDRAFT_806782"/>
<dbReference type="AlphaFoldDB" id="A0A1L9MVX3"/>
<evidence type="ECO:0000313" key="3">
    <source>
        <dbReference type="Proteomes" id="UP000184304"/>
    </source>
</evidence>
<name>A0A1L9MVX3_ASPTC</name>
<proteinExistence type="predicted"/>
<dbReference type="Proteomes" id="UP000184304">
    <property type="component" value="Unassembled WGS sequence"/>
</dbReference>
<feature type="region of interest" description="Disordered" evidence="1">
    <location>
        <begin position="122"/>
        <end position="157"/>
    </location>
</feature>
<keyword evidence="3" id="KW-1185">Reference proteome</keyword>
<protein>
    <submittedName>
        <fullName evidence="2">Uncharacterized protein</fullName>
    </submittedName>
</protein>
<reference evidence="3" key="1">
    <citation type="journal article" date="2017" name="Genome Biol.">
        <title>Comparative genomics reveals high biological diversity and specific adaptations in the industrially and medically important fungal genus Aspergillus.</title>
        <authorList>
            <person name="de Vries R.P."/>
            <person name="Riley R."/>
            <person name="Wiebenga A."/>
            <person name="Aguilar-Osorio G."/>
            <person name="Amillis S."/>
            <person name="Uchima C.A."/>
            <person name="Anderluh G."/>
            <person name="Asadollahi M."/>
            <person name="Askin M."/>
            <person name="Barry K."/>
            <person name="Battaglia E."/>
            <person name="Bayram O."/>
            <person name="Benocci T."/>
            <person name="Braus-Stromeyer S.A."/>
            <person name="Caldana C."/>
            <person name="Canovas D."/>
            <person name="Cerqueira G.C."/>
            <person name="Chen F."/>
            <person name="Chen W."/>
            <person name="Choi C."/>
            <person name="Clum A."/>
            <person name="Dos Santos R.A."/>
            <person name="Damasio A.R."/>
            <person name="Diallinas G."/>
            <person name="Emri T."/>
            <person name="Fekete E."/>
            <person name="Flipphi M."/>
            <person name="Freyberg S."/>
            <person name="Gallo A."/>
            <person name="Gournas C."/>
            <person name="Habgood R."/>
            <person name="Hainaut M."/>
            <person name="Harispe M.L."/>
            <person name="Henrissat B."/>
            <person name="Hilden K.S."/>
            <person name="Hope R."/>
            <person name="Hossain A."/>
            <person name="Karabika E."/>
            <person name="Karaffa L."/>
            <person name="Karanyi Z."/>
            <person name="Krasevec N."/>
            <person name="Kuo A."/>
            <person name="Kusch H."/>
            <person name="LaButti K."/>
            <person name="Lagendijk E.L."/>
            <person name="Lapidus A."/>
            <person name="Levasseur A."/>
            <person name="Lindquist E."/>
            <person name="Lipzen A."/>
            <person name="Logrieco A.F."/>
            <person name="MacCabe A."/>
            <person name="Maekelae M.R."/>
            <person name="Malavazi I."/>
            <person name="Melin P."/>
            <person name="Meyer V."/>
            <person name="Mielnichuk N."/>
            <person name="Miskei M."/>
            <person name="Molnar A.P."/>
            <person name="Mule G."/>
            <person name="Ngan C.Y."/>
            <person name="Orejas M."/>
            <person name="Orosz E."/>
            <person name="Ouedraogo J.P."/>
            <person name="Overkamp K.M."/>
            <person name="Park H.-S."/>
            <person name="Perrone G."/>
            <person name="Piumi F."/>
            <person name="Punt P.J."/>
            <person name="Ram A.F."/>
            <person name="Ramon A."/>
            <person name="Rauscher S."/>
            <person name="Record E."/>
            <person name="Riano-Pachon D.M."/>
            <person name="Robert V."/>
            <person name="Roehrig J."/>
            <person name="Ruller R."/>
            <person name="Salamov A."/>
            <person name="Salih N.S."/>
            <person name="Samson R.A."/>
            <person name="Sandor E."/>
            <person name="Sanguinetti M."/>
            <person name="Schuetze T."/>
            <person name="Sepcic K."/>
            <person name="Shelest E."/>
            <person name="Sherlock G."/>
            <person name="Sophianopoulou V."/>
            <person name="Squina F.M."/>
            <person name="Sun H."/>
            <person name="Susca A."/>
            <person name="Todd R.B."/>
            <person name="Tsang A."/>
            <person name="Unkles S.E."/>
            <person name="van de Wiele N."/>
            <person name="van Rossen-Uffink D."/>
            <person name="Oliveira J.V."/>
            <person name="Vesth T.C."/>
            <person name="Visser J."/>
            <person name="Yu J.-H."/>
            <person name="Zhou M."/>
            <person name="Andersen M.R."/>
            <person name="Archer D.B."/>
            <person name="Baker S.E."/>
            <person name="Benoit I."/>
            <person name="Brakhage A.A."/>
            <person name="Braus G.H."/>
            <person name="Fischer R."/>
            <person name="Frisvad J.C."/>
            <person name="Goldman G.H."/>
            <person name="Houbraken J."/>
            <person name="Oakley B."/>
            <person name="Pocsi I."/>
            <person name="Scazzocchio C."/>
            <person name="Seiboth B."/>
            <person name="vanKuyk P.A."/>
            <person name="Wortman J."/>
            <person name="Dyer P.S."/>
            <person name="Grigoriev I.V."/>
        </authorList>
    </citation>
    <scope>NUCLEOTIDE SEQUENCE [LARGE SCALE GENOMIC DNA]</scope>
    <source>
        <strain evidence="3">CBS 134.48</strain>
    </source>
</reference>
<gene>
    <name evidence="2" type="ORF">ASPTUDRAFT_806782</name>
</gene>
<organism evidence="2 3">
    <name type="scientific">Aspergillus tubingensis (strain CBS 134.48)</name>
    <dbReference type="NCBI Taxonomy" id="767770"/>
    <lineage>
        <taxon>Eukaryota</taxon>
        <taxon>Fungi</taxon>
        <taxon>Dikarya</taxon>
        <taxon>Ascomycota</taxon>
        <taxon>Pezizomycotina</taxon>
        <taxon>Eurotiomycetes</taxon>
        <taxon>Eurotiomycetidae</taxon>
        <taxon>Eurotiales</taxon>
        <taxon>Aspergillaceae</taxon>
        <taxon>Aspergillus</taxon>
        <taxon>Aspergillus subgen. Circumdati</taxon>
    </lineage>
</organism>